<dbReference type="Proteomes" id="UP000191672">
    <property type="component" value="Unassembled WGS sequence"/>
</dbReference>
<reference evidence="14" key="1">
    <citation type="journal article" date="2017" name="Nat. Microbiol.">
        <title>Global analysis of biosynthetic gene clusters reveals vast potential of secondary metabolite production in Penicillium species.</title>
        <authorList>
            <person name="Nielsen J.C."/>
            <person name="Grijseels S."/>
            <person name="Prigent S."/>
            <person name="Ji B."/>
            <person name="Dainat J."/>
            <person name="Nielsen K.F."/>
            <person name="Frisvad J.C."/>
            <person name="Workman M."/>
            <person name="Nielsen J."/>
        </authorList>
    </citation>
    <scope>NUCLEOTIDE SEQUENCE [LARGE SCALE GENOMIC DNA]</scope>
    <source>
        <strain evidence="14">IBT 31811</strain>
    </source>
</reference>
<keyword evidence="4" id="KW-0963">Cytoplasm</keyword>
<name>A0A1V6QER7_9EURO</name>
<feature type="compositionally biased region" description="Polar residues" evidence="11">
    <location>
        <begin position="158"/>
        <end position="178"/>
    </location>
</feature>
<dbReference type="PANTHER" id="PTHR47219">
    <property type="entry name" value="RAB GTPASE-ACTIVATING PROTEIN 1-LIKE"/>
    <property type="match status" value="1"/>
</dbReference>
<evidence type="ECO:0000313" key="13">
    <source>
        <dbReference type="EMBL" id="OQD87512.1"/>
    </source>
</evidence>
<feature type="compositionally biased region" description="Basic and acidic residues" evidence="11">
    <location>
        <begin position="480"/>
        <end position="489"/>
    </location>
</feature>
<feature type="compositionally biased region" description="Polar residues" evidence="11">
    <location>
        <begin position="253"/>
        <end position="283"/>
    </location>
</feature>
<dbReference type="Gene3D" id="1.10.10.750">
    <property type="entry name" value="Ypt/Rab-GAP domain of gyp1p, domain 1"/>
    <property type="match status" value="1"/>
</dbReference>
<evidence type="ECO:0000256" key="9">
    <source>
        <dbReference type="ARBA" id="ARBA00072088"/>
    </source>
</evidence>
<dbReference type="FunFam" id="1.10.472.80:FF:000044">
    <property type="entry name" value="GTPase-activating protein GYP5"/>
    <property type="match status" value="1"/>
</dbReference>
<sequence length="903" mass="100217">MSTNNHSPTEYEGESFDNALETAQIQENLNVDIPKSTSTRSLTDSPPIGTVTSPDTTEKPPLSSESQDEKKNEGVDQSGEEGQNDNKKNNKKRNKNKKQGKNKDEAIDGNETNDDANTVTDETNDADMPEQESGVAQTEVGEVDNQVERDEMAPQKSPLLTSHRLSTASSLDEVNLMNTKEDESSNKGPSSGDKMNSPPVPPKDDTAPSSGLMGLSGSLPSLPWGAPPVNKNPPPAPPPPPTRKPSGPFAWFSRSSSGPKDVKSPQSAASRRNTATSVSTLASNLEGGDDVSSVGSKKPRRNSLKDQFKMLRLREENHVPEVDETSLRSGSISHAGASPPIIREEGEDGILSAPEEPLSATSPSTLHPRKGSVSDASTPVDWEMWQQLVNNGAQALASSEELNAAIKRGIPQTIRGVIWQILADCQPAELEDVYRELVGRGTTQDKDGRTLTGAETTSSRSSARSESGSRSSSAAPSPSHEADPDKMAKDQAASEAERAKKAKSDVVALQKLEKAIRRDLGARTSYAKYFVSQGSQEGLFGLCKAYALYDEGVGYAQGMNFIAMPLLFNMDEVDAFAMLVKLMNKYSLRDMFIQDMPGLHRSLYQFERLLEDLEPALYCHLRRRGVPPQLYATQWFLTLFAYRFPLQLVLRIYDLIFEEGLESTILKFGIAIMKRNAETLLEMKDMSVLTTFLKERLFDAYIDKQPSTSSILESGFFGSSGAADKEVYRSDILVQDACEIPLTPEMLATYTIEWEEKTRTEKEREVELEHLRHTVSTQGARVRLLEERAEASDKEHVQLASELVHVKVENEELRDLTDALKLQVGELKNVVDKQPAEVEEKLRMEMERIMKRNIEVQNENRAMEESMCEMEKELVTTKMKWAEISENHETLRQKWSDLRRALD</sequence>
<comment type="similarity">
    <text evidence="8">Belongs to the GYP5 family.</text>
</comment>
<evidence type="ECO:0000256" key="8">
    <source>
        <dbReference type="ARBA" id="ARBA00061661"/>
    </source>
</evidence>
<dbReference type="STRING" id="416450.A0A1V6QER7"/>
<keyword evidence="7 10" id="KW-0175">Coiled coil</keyword>
<keyword evidence="14" id="KW-1185">Reference proteome</keyword>
<proteinExistence type="inferred from homology"/>
<feature type="coiled-coil region" evidence="10">
    <location>
        <begin position="839"/>
        <end position="866"/>
    </location>
</feature>
<dbReference type="FunFam" id="1.10.8.270:FF:000066">
    <property type="entry name" value="GTPase activating protein (Gyp5), putative"/>
    <property type="match status" value="1"/>
</dbReference>
<keyword evidence="2" id="KW-0813">Transport</keyword>
<feature type="compositionally biased region" description="Basic residues" evidence="11">
    <location>
        <begin position="89"/>
        <end position="100"/>
    </location>
</feature>
<evidence type="ECO:0000256" key="5">
    <source>
        <dbReference type="ARBA" id="ARBA00022892"/>
    </source>
</evidence>
<feature type="region of interest" description="Disordered" evidence="11">
    <location>
        <begin position="1"/>
        <end position="375"/>
    </location>
</feature>
<evidence type="ECO:0000256" key="11">
    <source>
        <dbReference type="SAM" id="MobiDB-lite"/>
    </source>
</evidence>
<keyword evidence="5" id="KW-0931">ER-Golgi transport</keyword>
<dbReference type="InterPro" id="IPR000195">
    <property type="entry name" value="Rab-GAP-TBC_dom"/>
</dbReference>
<feature type="compositionally biased region" description="Low complexity" evidence="11">
    <location>
        <begin position="452"/>
        <end position="479"/>
    </location>
</feature>
<evidence type="ECO:0000256" key="6">
    <source>
        <dbReference type="ARBA" id="ARBA00022927"/>
    </source>
</evidence>
<dbReference type="SMART" id="SM00164">
    <property type="entry name" value="TBC"/>
    <property type="match status" value="1"/>
</dbReference>
<dbReference type="PROSITE" id="PS50086">
    <property type="entry name" value="TBC_RABGAP"/>
    <property type="match status" value="1"/>
</dbReference>
<dbReference type="FunFam" id="1.10.10.750:FF:000003">
    <property type="entry name" value="GTPase activating protein (Evi5)"/>
    <property type="match status" value="1"/>
</dbReference>
<evidence type="ECO:0000256" key="7">
    <source>
        <dbReference type="ARBA" id="ARBA00023054"/>
    </source>
</evidence>
<comment type="subcellular location">
    <subcellularLocation>
        <location evidence="1">Cytoplasm</location>
    </subcellularLocation>
</comment>
<dbReference type="EMBL" id="MDYN01000005">
    <property type="protein sequence ID" value="OQD87512.1"/>
    <property type="molecule type" value="Genomic_DNA"/>
</dbReference>
<feature type="domain" description="Rab-GAP TBC" evidence="12">
    <location>
        <begin position="409"/>
        <end position="660"/>
    </location>
</feature>
<feature type="compositionally biased region" description="Basic and acidic residues" evidence="11">
    <location>
        <begin position="303"/>
        <end position="321"/>
    </location>
</feature>
<dbReference type="SUPFAM" id="SSF47923">
    <property type="entry name" value="Ypt/Rab-GAP domain of gyp1p"/>
    <property type="match status" value="2"/>
</dbReference>
<gene>
    <name evidence="13" type="ORF">PENANT_c005G00587</name>
</gene>
<evidence type="ECO:0000313" key="14">
    <source>
        <dbReference type="Proteomes" id="UP000191672"/>
    </source>
</evidence>
<comment type="caution">
    <text evidence="13">The sequence shown here is derived from an EMBL/GenBank/DDBJ whole genome shotgun (WGS) entry which is preliminary data.</text>
</comment>
<dbReference type="GO" id="GO:0031267">
    <property type="term" value="F:small GTPase binding"/>
    <property type="evidence" value="ECO:0007669"/>
    <property type="project" value="TreeGrafter"/>
</dbReference>
<dbReference type="AlphaFoldDB" id="A0A1V6QER7"/>
<dbReference type="GO" id="GO:0015031">
    <property type="term" value="P:protein transport"/>
    <property type="evidence" value="ECO:0007669"/>
    <property type="project" value="UniProtKB-KW"/>
</dbReference>
<evidence type="ECO:0000256" key="4">
    <source>
        <dbReference type="ARBA" id="ARBA00022490"/>
    </source>
</evidence>
<dbReference type="GO" id="GO:0005096">
    <property type="term" value="F:GTPase activator activity"/>
    <property type="evidence" value="ECO:0007669"/>
    <property type="project" value="UniProtKB-KW"/>
</dbReference>
<dbReference type="InterPro" id="IPR035969">
    <property type="entry name" value="Rab-GAP_TBC_sf"/>
</dbReference>
<feature type="compositionally biased region" description="Low complexity" evidence="11">
    <location>
        <begin position="208"/>
        <end position="229"/>
    </location>
</feature>
<feature type="compositionally biased region" description="Pro residues" evidence="11">
    <location>
        <begin position="230"/>
        <end position="243"/>
    </location>
</feature>
<keyword evidence="3" id="KW-0343">GTPase activation</keyword>
<accession>A0A1V6QER7</accession>
<dbReference type="InterPro" id="IPR050302">
    <property type="entry name" value="Rab_GAP_TBC_domain"/>
</dbReference>
<protein>
    <recommendedName>
        <fullName evidence="9">GTPase-activating protein GYP5</fullName>
    </recommendedName>
</protein>
<evidence type="ECO:0000256" key="10">
    <source>
        <dbReference type="SAM" id="Coils"/>
    </source>
</evidence>
<dbReference type="GO" id="GO:0005737">
    <property type="term" value="C:cytoplasm"/>
    <property type="evidence" value="ECO:0007669"/>
    <property type="project" value="UniProtKB-SubCell"/>
</dbReference>
<evidence type="ECO:0000256" key="1">
    <source>
        <dbReference type="ARBA" id="ARBA00004496"/>
    </source>
</evidence>
<keyword evidence="6" id="KW-0653">Protein transport</keyword>
<dbReference type="Gene3D" id="1.10.8.270">
    <property type="entry name" value="putative rabgap domain of human tbc1 domain family member 14 like domains"/>
    <property type="match status" value="1"/>
</dbReference>
<evidence type="ECO:0000259" key="12">
    <source>
        <dbReference type="PROSITE" id="PS50086"/>
    </source>
</evidence>
<dbReference type="Gene3D" id="1.10.472.80">
    <property type="entry name" value="Ypt/Rab-GAP domain of gyp1p, domain 3"/>
    <property type="match status" value="1"/>
</dbReference>
<dbReference type="Pfam" id="PF23436">
    <property type="entry name" value="RabGap-TBC_2"/>
    <property type="match status" value="1"/>
</dbReference>
<organism evidence="13 14">
    <name type="scientific">Penicillium antarcticum</name>
    <dbReference type="NCBI Taxonomy" id="416450"/>
    <lineage>
        <taxon>Eukaryota</taxon>
        <taxon>Fungi</taxon>
        <taxon>Dikarya</taxon>
        <taxon>Ascomycota</taxon>
        <taxon>Pezizomycotina</taxon>
        <taxon>Eurotiomycetes</taxon>
        <taxon>Eurotiomycetidae</taxon>
        <taxon>Eurotiales</taxon>
        <taxon>Aspergillaceae</taxon>
        <taxon>Penicillium</taxon>
    </lineage>
</organism>
<feature type="region of interest" description="Disordered" evidence="11">
    <location>
        <begin position="441"/>
        <end position="499"/>
    </location>
</feature>
<dbReference type="PANTHER" id="PTHR47219:SF9">
    <property type="entry name" value="GTPASE ACTIVATING PROTEIN AND CENTROSOME-ASSOCIATED, ISOFORM B"/>
    <property type="match status" value="1"/>
</dbReference>
<dbReference type="GO" id="GO:0016192">
    <property type="term" value="P:vesicle-mediated transport"/>
    <property type="evidence" value="ECO:0007669"/>
    <property type="project" value="UniProtKB-KW"/>
</dbReference>
<evidence type="ECO:0000256" key="2">
    <source>
        <dbReference type="ARBA" id="ARBA00022448"/>
    </source>
</evidence>
<feature type="compositionally biased region" description="Polar residues" evidence="11">
    <location>
        <begin position="21"/>
        <end position="55"/>
    </location>
</feature>
<evidence type="ECO:0000256" key="3">
    <source>
        <dbReference type="ARBA" id="ARBA00022468"/>
    </source>
</evidence>